<evidence type="ECO:0008006" key="2">
    <source>
        <dbReference type="Google" id="ProtNLM"/>
    </source>
</evidence>
<reference evidence="1" key="1">
    <citation type="submission" date="2010-01" db="EMBL/GenBank/DDBJ databases">
        <title>Genome fragments of uncultured bacteria from the North Pacific subtropical Gyre.</title>
        <authorList>
            <person name="Pham V.D."/>
            <person name="Delong E.F."/>
        </authorList>
    </citation>
    <scope>NUCLEOTIDE SEQUENCE</scope>
</reference>
<accession>E7C822</accession>
<proteinExistence type="predicted"/>
<dbReference type="AlphaFoldDB" id="E7C822"/>
<evidence type="ECO:0000313" key="1">
    <source>
        <dbReference type="EMBL" id="ADI23597.1"/>
    </source>
</evidence>
<name>E7C822_9BACT</name>
<sequence length="127" mass="14442">MGDLNAHSDRIYFMIQCSVKSDPDEFQKWARDRASKYVFDLKEEKSVSYEWHLSDDNTEATLVESFVDSDGAMQRLSNHAASPLAAEVLELVDIKGVLCFGNAKQDLIDTLTAWGAKFQRQFCGYHK</sequence>
<organism evidence="1">
    <name type="scientific">uncultured nuHF2 cluster bacterium HF0770_42C12</name>
    <dbReference type="NCBI Taxonomy" id="723593"/>
    <lineage>
        <taxon>Bacteria</taxon>
        <taxon>environmental samples</taxon>
    </lineage>
</organism>
<dbReference type="EMBL" id="GU568018">
    <property type="protein sequence ID" value="ADI23597.1"/>
    <property type="molecule type" value="Genomic_DNA"/>
</dbReference>
<protein>
    <recommendedName>
        <fullName evidence="2">ABM domain-containing protein</fullName>
    </recommendedName>
</protein>